<dbReference type="Proteomes" id="UP000286716">
    <property type="component" value="Unassembled WGS sequence"/>
</dbReference>
<feature type="region of interest" description="Disordered" evidence="1">
    <location>
        <begin position="72"/>
        <end position="104"/>
    </location>
</feature>
<evidence type="ECO:0000256" key="1">
    <source>
        <dbReference type="SAM" id="MobiDB-lite"/>
    </source>
</evidence>
<evidence type="ECO:0000313" key="3">
    <source>
        <dbReference type="Proteomes" id="UP000286716"/>
    </source>
</evidence>
<protein>
    <submittedName>
        <fullName evidence="2">Uncharacterized protein</fullName>
    </submittedName>
</protein>
<gene>
    <name evidence="2" type="ORF">DMA12_21180</name>
</gene>
<evidence type="ECO:0000313" key="2">
    <source>
        <dbReference type="EMBL" id="RSM42438.1"/>
    </source>
</evidence>
<dbReference type="OrthoDB" id="4476615at2"/>
<dbReference type="AlphaFoldDB" id="A0A428WH73"/>
<proteinExistence type="predicted"/>
<dbReference type="EMBL" id="QHHU01000029">
    <property type="protein sequence ID" value="RSM42438.1"/>
    <property type="molecule type" value="Genomic_DNA"/>
</dbReference>
<sequence>MAKLEVMHAVTVRQRSAMLGSSVQDRNMSGAILYDGWCGEPIAWARVGDLVIGQEWTEHGSVAVTSRLSPVPADMKKSGWADSSVRVGGHEISGSMDMRSPGHA</sequence>
<comment type="caution">
    <text evidence="2">The sequence shown here is derived from an EMBL/GenBank/DDBJ whole genome shotgun (WGS) entry which is preliminary data.</text>
</comment>
<keyword evidence="3" id="KW-1185">Reference proteome</keyword>
<organism evidence="2 3">
    <name type="scientific">Amycolatopsis balhimycina DSM 5908</name>
    <dbReference type="NCBI Taxonomy" id="1081091"/>
    <lineage>
        <taxon>Bacteria</taxon>
        <taxon>Bacillati</taxon>
        <taxon>Actinomycetota</taxon>
        <taxon>Actinomycetes</taxon>
        <taxon>Pseudonocardiales</taxon>
        <taxon>Pseudonocardiaceae</taxon>
        <taxon>Amycolatopsis</taxon>
    </lineage>
</organism>
<dbReference type="RefSeq" id="WP_125591896.1">
    <property type="nucleotide sequence ID" value="NZ_QHHU01000029.1"/>
</dbReference>
<name>A0A428WH73_AMYBA</name>
<reference evidence="2 3" key="1">
    <citation type="submission" date="2018-05" db="EMBL/GenBank/DDBJ databases">
        <title>Evolution of GPA BGCs.</title>
        <authorList>
            <person name="Waglechner N."/>
            <person name="Wright G.D."/>
        </authorList>
    </citation>
    <scope>NUCLEOTIDE SEQUENCE [LARGE SCALE GENOMIC DNA]</scope>
    <source>
        <strain evidence="2 3">DSM 5908</strain>
    </source>
</reference>
<accession>A0A428WH73</accession>